<sequence>MQNDQHPIDDFFGLKQDSAENPISDKEQLRSILRRRSNWSDQIQLLPKVLSKKERYLVLSFLILIVGSIIAIPFSTYNHFTNPAPDYGGSFSEGIVGQPRHINPLLAQTNDPDRDLSNLIYSGLLKHNDAGKLVPDLAKSYDVSSDGLNYSFYLKDNIFWHDGEKLTADDVVYTIQTAQNADYSSPQKVNWQGVTVQKVDDYTIIFKLSNRYAQFLNNLTLGIMPHHIWSNIQAINFGVSEYNLRPVGSGPYMFQKLQKNDAGMIQSYQLASNKNYHDGRPYINNITFKFYASEDAMIEAYNNNEIRNLSVVSAQNLKKIKFKQRLDIKELKIPRYYGVFFNQSQNQNLADKNIRLALNYATNKKAIIDSVVGGKGTAVYSPLIENVIGIGQDIPKYEFNLEQAKAVLAASGWASPDEKGILKKGSSRLTLKITTAAIPDLSQIASILKDQWAKAGIEVTIEALNTPQLQQTIRDRNYQALLFGEILDLDPDPFSLWDSSQRQKLGLNLAMYENKTADNLLQEARQSLNPLDRINKYDSFQKIVINDVPAVFLYNPAYIYALTKDIKESNLAVVGMPSDRFENADKWYIETKRIIK</sequence>
<dbReference type="PANTHER" id="PTHR30290:SF9">
    <property type="entry name" value="OLIGOPEPTIDE-BINDING PROTEIN APPA"/>
    <property type="match status" value="1"/>
</dbReference>
<dbReference type="SUPFAM" id="SSF53850">
    <property type="entry name" value="Periplasmic binding protein-like II"/>
    <property type="match status" value="1"/>
</dbReference>
<keyword evidence="2" id="KW-0813">Transport</keyword>
<organism evidence="6 7">
    <name type="scientific">Candidatus Yanofskybacteria bacterium RIFCSPHIGHO2_01_FULL_48_25b</name>
    <dbReference type="NCBI Taxonomy" id="1802672"/>
    <lineage>
        <taxon>Bacteria</taxon>
        <taxon>Candidatus Yanofskyibacteriota</taxon>
    </lineage>
</organism>
<feature type="domain" description="Solute-binding protein family 5" evidence="5">
    <location>
        <begin position="132"/>
        <end position="497"/>
    </location>
</feature>
<keyword evidence="4" id="KW-0812">Transmembrane</keyword>
<reference evidence="6 7" key="1">
    <citation type="journal article" date="2016" name="Nat. Commun.">
        <title>Thousands of microbial genomes shed light on interconnected biogeochemical processes in an aquifer system.</title>
        <authorList>
            <person name="Anantharaman K."/>
            <person name="Brown C.T."/>
            <person name="Hug L.A."/>
            <person name="Sharon I."/>
            <person name="Castelle C.J."/>
            <person name="Probst A.J."/>
            <person name="Thomas B.C."/>
            <person name="Singh A."/>
            <person name="Wilkins M.J."/>
            <person name="Karaoz U."/>
            <person name="Brodie E.L."/>
            <person name="Williams K.H."/>
            <person name="Hubbard S.S."/>
            <person name="Banfield J.F."/>
        </authorList>
    </citation>
    <scope>NUCLEOTIDE SEQUENCE [LARGE SCALE GENOMIC DNA]</scope>
</reference>
<dbReference type="Gene3D" id="3.90.76.10">
    <property type="entry name" value="Dipeptide-binding Protein, Domain 1"/>
    <property type="match status" value="1"/>
</dbReference>
<evidence type="ECO:0000256" key="1">
    <source>
        <dbReference type="ARBA" id="ARBA00005695"/>
    </source>
</evidence>
<comment type="similarity">
    <text evidence="1">Belongs to the bacterial solute-binding protein 5 family.</text>
</comment>
<name>A0A1F8F0P6_9BACT</name>
<dbReference type="InterPro" id="IPR000914">
    <property type="entry name" value="SBP_5_dom"/>
</dbReference>
<dbReference type="Gene3D" id="3.10.105.10">
    <property type="entry name" value="Dipeptide-binding Protein, Domain 3"/>
    <property type="match status" value="1"/>
</dbReference>
<gene>
    <name evidence="6" type="ORF">A2669_00025</name>
</gene>
<evidence type="ECO:0000259" key="5">
    <source>
        <dbReference type="Pfam" id="PF00496"/>
    </source>
</evidence>
<dbReference type="InterPro" id="IPR030678">
    <property type="entry name" value="Peptide/Ni-bd"/>
</dbReference>
<dbReference type="Gene3D" id="3.40.190.10">
    <property type="entry name" value="Periplasmic binding protein-like II"/>
    <property type="match status" value="1"/>
</dbReference>
<evidence type="ECO:0000313" key="7">
    <source>
        <dbReference type="Proteomes" id="UP000177605"/>
    </source>
</evidence>
<dbReference type="GO" id="GO:0043190">
    <property type="term" value="C:ATP-binding cassette (ABC) transporter complex"/>
    <property type="evidence" value="ECO:0007669"/>
    <property type="project" value="InterPro"/>
</dbReference>
<evidence type="ECO:0000256" key="3">
    <source>
        <dbReference type="ARBA" id="ARBA00022729"/>
    </source>
</evidence>
<dbReference type="GO" id="GO:1904680">
    <property type="term" value="F:peptide transmembrane transporter activity"/>
    <property type="evidence" value="ECO:0007669"/>
    <property type="project" value="TreeGrafter"/>
</dbReference>
<dbReference type="Proteomes" id="UP000177605">
    <property type="component" value="Unassembled WGS sequence"/>
</dbReference>
<keyword evidence="4" id="KW-1133">Transmembrane helix</keyword>
<dbReference type="InterPro" id="IPR039424">
    <property type="entry name" value="SBP_5"/>
</dbReference>
<dbReference type="GO" id="GO:0042597">
    <property type="term" value="C:periplasmic space"/>
    <property type="evidence" value="ECO:0007669"/>
    <property type="project" value="UniProtKB-ARBA"/>
</dbReference>
<dbReference type="AlphaFoldDB" id="A0A1F8F0P6"/>
<keyword evidence="4" id="KW-0472">Membrane</keyword>
<protein>
    <recommendedName>
        <fullName evidence="5">Solute-binding protein family 5 domain-containing protein</fullName>
    </recommendedName>
</protein>
<dbReference type="EMBL" id="MGJM01000010">
    <property type="protein sequence ID" value="OGN06711.1"/>
    <property type="molecule type" value="Genomic_DNA"/>
</dbReference>
<evidence type="ECO:0000256" key="4">
    <source>
        <dbReference type="SAM" id="Phobius"/>
    </source>
</evidence>
<dbReference type="GO" id="GO:0015833">
    <property type="term" value="P:peptide transport"/>
    <property type="evidence" value="ECO:0007669"/>
    <property type="project" value="TreeGrafter"/>
</dbReference>
<dbReference type="PANTHER" id="PTHR30290">
    <property type="entry name" value="PERIPLASMIC BINDING COMPONENT OF ABC TRANSPORTER"/>
    <property type="match status" value="1"/>
</dbReference>
<evidence type="ECO:0000313" key="6">
    <source>
        <dbReference type="EMBL" id="OGN06711.1"/>
    </source>
</evidence>
<evidence type="ECO:0000256" key="2">
    <source>
        <dbReference type="ARBA" id="ARBA00022448"/>
    </source>
</evidence>
<dbReference type="Pfam" id="PF00496">
    <property type="entry name" value="SBP_bac_5"/>
    <property type="match status" value="1"/>
</dbReference>
<accession>A0A1F8F0P6</accession>
<comment type="caution">
    <text evidence="6">The sequence shown here is derived from an EMBL/GenBank/DDBJ whole genome shotgun (WGS) entry which is preliminary data.</text>
</comment>
<dbReference type="PIRSF" id="PIRSF002741">
    <property type="entry name" value="MppA"/>
    <property type="match status" value="1"/>
</dbReference>
<proteinExistence type="inferred from homology"/>
<keyword evidence="3" id="KW-0732">Signal</keyword>
<feature type="transmembrane region" description="Helical" evidence="4">
    <location>
        <begin position="56"/>
        <end position="74"/>
    </location>
</feature>